<name>A0A1W1CRZ1_9ZZZZ</name>
<organism evidence="1">
    <name type="scientific">hydrothermal vent metagenome</name>
    <dbReference type="NCBI Taxonomy" id="652676"/>
    <lineage>
        <taxon>unclassified sequences</taxon>
        <taxon>metagenomes</taxon>
        <taxon>ecological metagenomes</taxon>
    </lineage>
</organism>
<keyword evidence="1" id="KW-0808">Transferase</keyword>
<dbReference type="GO" id="GO:0009007">
    <property type="term" value="F:site-specific DNA-methyltransferase (adenine-specific) activity"/>
    <property type="evidence" value="ECO:0007669"/>
    <property type="project" value="UniProtKB-EC"/>
</dbReference>
<gene>
    <name evidence="1" type="ORF">MNB_SUP05-5-509</name>
</gene>
<evidence type="ECO:0000313" key="1">
    <source>
        <dbReference type="EMBL" id="SFV68648.1"/>
    </source>
</evidence>
<dbReference type="EMBL" id="FPHJ01000062">
    <property type="protein sequence ID" value="SFV68648.1"/>
    <property type="molecule type" value="Genomic_DNA"/>
</dbReference>
<protein>
    <submittedName>
        <fullName evidence="1">Modification methylase NlaIII</fullName>
        <ecNumber evidence="1">2.1.1.72</ecNumber>
    </submittedName>
</protein>
<dbReference type="AlphaFoldDB" id="A0A1W1CRZ1"/>
<dbReference type="GO" id="GO:0032259">
    <property type="term" value="P:methylation"/>
    <property type="evidence" value="ECO:0007669"/>
    <property type="project" value="UniProtKB-KW"/>
</dbReference>
<reference evidence="1" key="1">
    <citation type="submission" date="2016-10" db="EMBL/GenBank/DDBJ databases">
        <authorList>
            <person name="de Groot N.N."/>
        </authorList>
    </citation>
    <scope>NUCLEOTIDE SEQUENCE</scope>
</reference>
<accession>A0A1W1CRZ1</accession>
<keyword evidence="1" id="KW-0489">Methyltransferase</keyword>
<sequence>MSYNNEGLMSSEVIKNIMNKYGRYDLTTTQYQRFKADNNRFNKANSTTEYLHILEKV</sequence>
<proteinExistence type="predicted"/>
<dbReference type="EC" id="2.1.1.72" evidence="1"/>